<organism evidence="5 6">
    <name type="scientific">Odoribacter splanchnicus</name>
    <dbReference type="NCBI Taxonomy" id="28118"/>
    <lineage>
        <taxon>Bacteria</taxon>
        <taxon>Pseudomonadati</taxon>
        <taxon>Bacteroidota</taxon>
        <taxon>Bacteroidia</taxon>
        <taxon>Bacteroidales</taxon>
        <taxon>Odoribacteraceae</taxon>
        <taxon>Odoribacter</taxon>
    </lineage>
</organism>
<sequence>MNKIISLIFLFCAGIGCIVQAQKHPESNIRPTAYPLITIDPFTSAWSQADHLYDDHVRHWTGVEHPLLGAIRVDGKVYRFMGSIIDSYLPVLKTAKEEAWQARYTFEMPASGWIDPKFDDSAWKMGKGAFGTPDMAHIATPWSEKDIWIRRDFDLDQKDLKKKKLYLIYSHDDVFELYINGQQVVNTGLTWNNNVILPLSQEVVKTLNAEGNVIAAHCFNTRGGAYVDFGILCEDELNTYMAGKADQIKASVLPIQTYYSFYCGPVLLDLKFTSPLVLNNLDLLSSPVNYVSYEVKSMDGLEHDVQLYFEATPQWAVTSLDQEVKAERYRKEGMTFLKAGTTEQKVLGKCGDVIAIDWGYFFLAGKEDGQIQLALSDPQTAKSVFTATGKLPDGQAASVTTTMSDKMVAMTFVEDLGRVGGKTVGGHLLVGYDDVKSVQYFKQNLDPYWKKKFPTIELAFADAEKNYAKTMKICDRWDEQVMEDACRAGGQQYAEICAATYRQSVAAHKLVEGPEGELFFFSKECNSNGSIGTVDVTYPSCPLFLRYNTEVAKAMLNFIFDYSESGRWTKPFPAHDVGTYPWANGQTYLEDMPVEEAGNMIIITTAIAMLEGNADYAAKHWDILTVWADYLMEKGMDPENQLCTEDFAGHLAHNTNLSAKAIMAIAGYGKLATMLKKPEAKQYTEEARKMALQWEKMADDGDHYRLAFDLPDSWSQKYNFVWDKVLGFDILPRQVYRKEIAHYLKQQNEFGLPLDNRYSWSRVECSVWCATMADDMKEFEQLINPLWKYIHYSPSRYPLGDWFETTDAKYINFRARSVVGGVFMKTLEDYLKPKR</sequence>
<comment type="caution">
    <text evidence="5">The sequence shown here is derived from an EMBL/GenBank/DDBJ whole genome shotgun (WGS) entry which is preliminary data.</text>
</comment>
<name>A0A412TMX0_9BACT</name>
<feature type="domain" description="Glutaminase A N-terminal" evidence="4">
    <location>
        <begin position="256"/>
        <end position="484"/>
    </location>
</feature>
<dbReference type="SUPFAM" id="SSF48208">
    <property type="entry name" value="Six-hairpin glycosidases"/>
    <property type="match status" value="1"/>
</dbReference>
<protein>
    <submittedName>
        <fullName evidence="5">DUF4965 domain-containing protein</fullName>
    </submittedName>
</protein>
<dbReference type="Pfam" id="PF17168">
    <property type="entry name" value="DUF5127"/>
    <property type="match status" value="1"/>
</dbReference>
<evidence type="ECO:0000259" key="4">
    <source>
        <dbReference type="Pfam" id="PF17168"/>
    </source>
</evidence>
<dbReference type="InterPro" id="IPR032515">
    <property type="entry name" value="DUF4964"/>
</dbReference>
<evidence type="ECO:0000313" key="5">
    <source>
        <dbReference type="EMBL" id="RGU55133.1"/>
    </source>
</evidence>
<dbReference type="InterPro" id="IPR008928">
    <property type="entry name" value="6-hairpin_glycosidase_sf"/>
</dbReference>
<evidence type="ECO:0000256" key="1">
    <source>
        <dbReference type="SAM" id="SignalP"/>
    </source>
</evidence>
<evidence type="ECO:0000259" key="3">
    <source>
        <dbReference type="Pfam" id="PF16335"/>
    </source>
</evidence>
<dbReference type="InterPro" id="IPR032514">
    <property type="entry name" value="GtaA_central"/>
</dbReference>
<dbReference type="PROSITE" id="PS51257">
    <property type="entry name" value="PROKAR_LIPOPROTEIN"/>
    <property type="match status" value="1"/>
</dbReference>
<gene>
    <name evidence="5" type="ORF">DWW57_13480</name>
</gene>
<dbReference type="Gene3D" id="2.60.120.260">
    <property type="entry name" value="Galactose-binding domain-like"/>
    <property type="match status" value="1"/>
</dbReference>
<dbReference type="AlphaFoldDB" id="A0A412TMX0"/>
<dbReference type="Pfam" id="PF16334">
    <property type="entry name" value="DUF4964"/>
    <property type="match status" value="1"/>
</dbReference>
<dbReference type="Proteomes" id="UP000284243">
    <property type="component" value="Unassembled WGS sequence"/>
</dbReference>
<dbReference type="EMBL" id="QRYC01000021">
    <property type="protein sequence ID" value="RGU55133.1"/>
    <property type="molecule type" value="Genomic_DNA"/>
</dbReference>
<feature type="chain" id="PRO_5019069397" evidence="1">
    <location>
        <begin position="22"/>
        <end position="835"/>
    </location>
</feature>
<reference evidence="5 6" key="1">
    <citation type="submission" date="2018-08" db="EMBL/GenBank/DDBJ databases">
        <title>A genome reference for cultivated species of the human gut microbiota.</title>
        <authorList>
            <person name="Zou Y."/>
            <person name="Xue W."/>
            <person name="Luo G."/>
        </authorList>
    </citation>
    <scope>NUCLEOTIDE SEQUENCE [LARGE SCALE GENOMIC DNA]</scope>
    <source>
        <strain evidence="5 6">AF16-14</strain>
    </source>
</reference>
<proteinExistence type="predicted"/>
<dbReference type="InterPro" id="IPR008979">
    <property type="entry name" value="Galactose-bd-like_sf"/>
</dbReference>
<dbReference type="RefSeq" id="WP_087384105.1">
    <property type="nucleotide sequence ID" value="NZ_JADMUD010000033.1"/>
</dbReference>
<keyword evidence="1" id="KW-0732">Signal</keyword>
<evidence type="ECO:0000259" key="2">
    <source>
        <dbReference type="Pfam" id="PF16334"/>
    </source>
</evidence>
<dbReference type="Pfam" id="PF16335">
    <property type="entry name" value="GtaA_6_Hairpin"/>
    <property type="match status" value="1"/>
</dbReference>
<dbReference type="InterPro" id="IPR052743">
    <property type="entry name" value="Glutaminase_GtaA"/>
</dbReference>
<evidence type="ECO:0000313" key="6">
    <source>
        <dbReference type="Proteomes" id="UP000284243"/>
    </source>
</evidence>
<accession>A0A412TMX0</accession>
<feature type="domain" description="Glutaminase A central" evidence="3">
    <location>
        <begin position="490"/>
        <end position="825"/>
    </location>
</feature>
<dbReference type="GO" id="GO:0005975">
    <property type="term" value="P:carbohydrate metabolic process"/>
    <property type="evidence" value="ECO:0007669"/>
    <property type="project" value="InterPro"/>
</dbReference>
<feature type="signal peptide" evidence="1">
    <location>
        <begin position="1"/>
        <end position="21"/>
    </location>
</feature>
<dbReference type="PANTHER" id="PTHR31987:SF1">
    <property type="entry name" value="GLUTAMINASE A"/>
    <property type="match status" value="1"/>
</dbReference>
<dbReference type="InterPro" id="IPR033433">
    <property type="entry name" value="GtaA_N"/>
</dbReference>
<feature type="domain" description="DUF4964" evidence="2">
    <location>
        <begin position="23"/>
        <end position="83"/>
    </location>
</feature>
<dbReference type="SUPFAM" id="SSF49785">
    <property type="entry name" value="Galactose-binding domain-like"/>
    <property type="match status" value="1"/>
</dbReference>
<dbReference type="PANTHER" id="PTHR31987">
    <property type="entry name" value="GLUTAMINASE A-RELATED"/>
    <property type="match status" value="1"/>
</dbReference>